<evidence type="ECO:0000313" key="2">
    <source>
        <dbReference type="Proteomes" id="UP001202328"/>
    </source>
</evidence>
<gene>
    <name evidence="1" type="ORF">MKW98_015492</name>
</gene>
<accession>A0AAD4RZD6</accession>
<name>A0AAD4RZD6_9MAGN</name>
<dbReference type="AlphaFoldDB" id="A0AAD4RZD6"/>
<dbReference type="EMBL" id="JAJJMB010016582">
    <property type="protein sequence ID" value="KAI3846123.1"/>
    <property type="molecule type" value="Genomic_DNA"/>
</dbReference>
<protein>
    <submittedName>
        <fullName evidence="1">Uncharacterized protein</fullName>
    </submittedName>
</protein>
<evidence type="ECO:0000313" key="1">
    <source>
        <dbReference type="EMBL" id="KAI3846123.1"/>
    </source>
</evidence>
<comment type="caution">
    <text evidence="1">The sequence shown here is derived from an EMBL/GenBank/DDBJ whole genome shotgun (WGS) entry which is preliminary data.</text>
</comment>
<dbReference type="Proteomes" id="UP001202328">
    <property type="component" value="Unassembled WGS sequence"/>
</dbReference>
<proteinExistence type="predicted"/>
<feature type="non-terminal residue" evidence="1">
    <location>
        <position position="153"/>
    </location>
</feature>
<dbReference type="PANTHER" id="PTHR31973">
    <property type="entry name" value="POLYPROTEIN, PUTATIVE-RELATED"/>
    <property type="match status" value="1"/>
</dbReference>
<keyword evidence="2" id="KW-1185">Reference proteome</keyword>
<dbReference type="PANTHER" id="PTHR31973:SF166">
    <property type="entry name" value="OS10G0104700 PROTEIN"/>
    <property type="match status" value="1"/>
</dbReference>
<organism evidence="1 2">
    <name type="scientific">Papaver atlanticum</name>
    <dbReference type="NCBI Taxonomy" id="357466"/>
    <lineage>
        <taxon>Eukaryota</taxon>
        <taxon>Viridiplantae</taxon>
        <taxon>Streptophyta</taxon>
        <taxon>Embryophyta</taxon>
        <taxon>Tracheophyta</taxon>
        <taxon>Spermatophyta</taxon>
        <taxon>Magnoliopsida</taxon>
        <taxon>Ranunculales</taxon>
        <taxon>Papaveraceae</taxon>
        <taxon>Papaveroideae</taxon>
        <taxon>Papaver</taxon>
    </lineage>
</organism>
<reference evidence="1" key="1">
    <citation type="submission" date="2022-04" db="EMBL/GenBank/DDBJ databases">
        <title>A functionally conserved STORR gene fusion in Papaver species that diverged 16.8 million years ago.</title>
        <authorList>
            <person name="Catania T."/>
        </authorList>
    </citation>
    <scope>NUCLEOTIDE SEQUENCE</scope>
    <source>
        <strain evidence="1">S-188037</strain>
    </source>
</reference>
<feature type="non-terminal residue" evidence="1">
    <location>
        <position position="1"/>
    </location>
</feature>
<sequence>GSQNNDNWEWFLRNLTQVVGVGRPITFHSDRHEGLLRGVPLVYPDSFYSFCYYYLKNNLPITGSDPRYTLVLDHFQEATYALSLENHAKAIQKITDFNCDWVADYIDTIPPESYANAYFKGCRYGRTFSNIGESFNSWILVHKKMPASALFDQ</sequence>